<dbReference type="eggNOG" id="COG2801">
    <property type="taxonomic scope" value="Bacteria"/>
</dbReference>
<dbReference type="InterPro" id="IPR025948">
    <property type="entry name" value="HTH-like_dom"/>
</dbReference>
<accession>Q65S51</accession>
<gene>
    <name evidence="3" type="primary">tra5</name>
    <name evidence="2" type="ordered locus">MS1577</name>
    <name evidence="3" type="ordered locus">MS1602</name>
    <name evidence="4" type="ordered locus">MS1804</name>
    <name evidence="5" type="ordered locus">MS2299</name>
</gene>
<dbReference type="EMBL" id="AE016827">
    <property type="protein sequence ID" value="AAU38184.1"/>
    <property type="molecule type" value="Genomic_DNA"/>
</dbReference>
<dbReference type="GO" id="GO:0003676">
    <property type="term" value="F:nucleic acid binding"/>
    <property type="evidence" value="ECO:0007669"/>
    <property type="project" value="InterPro"/>
</dbReference>
<dbReference type="EMBL" id="AE016827">
    <property type="protein sequence ID" value="AAU38411.1"/>
    <property type="molecule type" value="Genomic_DNA"/>
</dbReference>
<dbReference type="KEGG" id="msu:MS2299"/>
<reference evidence="3 6" key="1">
    <citation type="journal article" date="2004" name="Nat. Biotechnol.">
        <title>The genome sequence of the capnophilic rumen bacterium Mannheimia succiniciproducens.</title>
        <authorList>
            <person name="Hong S.H."/>
            <person name="Kim J.S."/>
            <person name="Lee S.Y."/>
            <person name="In Y.H."/>
            <person name="Choi S.S."/>
            <person name="Rih J.-K."/>
            <person name="Kim C.H."/>
            <person name="Jeong H."/>
            <person name="Hur C.G."/>
            <person name="Kim J.J."/>
        </authorList>
    </citation>
    <scope>NUCLEOTIDE SEQUENCE [LARGE SCALE GENOMIC DNA]</scope>
    <source>
        <strain evidence="6">KCTC 0769BP / MBEL55E</strain>
        <strain evidence="3">MBEL55E</strain>
    </source>
</reference>
<feature type="domain" description="Integrase catalytic" evidence="1">
    <location>
        <begin position="92"/>
        <end position="257"/>
    </location>
</feature>
<dbReference type="AlphaFoldDB" id="Q65S51"/>
<dbReference type="NCBIfam" id="NF033516">
    <property type="entry name" value="transpos_IS3"/>
    <property type="match status" value="1"/>
</dbReference>
<dbReference type="SUPFAM" id="SSF53098">
    <property type="entry name" value="Ribonuclease H-like"/>
    <property type="match status" value="1"/>
</dbReference>
<dbReference type="KEGG" id="msu:MS1602"/>
<evidence type="ECO:0000313" key="5">
    <source>
        <dbReference type="EMBL" id="AAU38906.1"/>
    </source>
</evidence>
<evidence type="ECO:0000259" key="1">
    <source>
        <dbReference type="PROSITE" id="PS50994"/>
    </source>
</evidence>
<dbReference type="HOGENOM" id="CLU_027402_4_1_6"/>
<keyword evidence="6" id="KW-1185">Reference proteome</keyword>
<dbReference type="PROSITE" id="PS50994">
    <property type="entry name" value="INTEGRASE"/>
    <property type="match status" value="1"/>
</dbReference>
<dbReference type="KEGG" id="msu:MS1804"/>
<dbReference type="Proteomes" id="UP000000607">
    <property type="component" value="Chromosome"/>
</dbReference>
<name>Q65S51_MANSM</name>
<dbReference type="EMBL" id="AE016827">
    <property type="protein sequence ID" value="AAU38209.1"/>
    <property type="molecule type" value="Genomic_DNA"/>
</dbReference>
<dbReference type="Pfam" id="PF13276">
    <property type="entry name" value="HTH_21"/>
    <property type="match status" value="1"/>
</dbReference>
<dbReference type="PANTHER" id="PTHR46889:SF4">
    <property type="entry name" value="TRANSPOSASE INSO FOR INSERTION SEQUENCE ELEMENT IS911B-RELATED"/>
    <property type="match status" value="1"/>
</dbReference>
<dbReference type="PANTHER" id="PTHR46889">
    <property type="entry name" value="TRANSPOSASE INSF FOR INSERTION SEQUENCE IS3B-RELATED"/>
    <property type="match status" value="1"/>
</dbReference>
<evidence type="ECO:0000313" key="4">
    <source>
        <dbReference type="EMBL" id="AAU38411.1"/>
    </source>
</evidence>
<protein>
    <submittedName>
        <fullName evidence="3">Tra5 protein</fullName>
    </submittedName>
</protein>
<sequence length="261" mass="30277">MSESAYYAHLRTAKKPAKHTALAVEIKAIFDASRSSAGKRTIQSHLKEKGIFVGLYLIRKLMNKQGLFSKQPQKWRNPSKGNSQVFENILSREFTPDSQTTVLCGDTTYIKINGIWCYLAVVINLLNRQVVGWKLSRYHDSELVKDALNHAMLNIERTERMLFHSDQGSIYGSEIFTDSVKKHGLTQSMSRRGNCWDNAPMERWFRSFKYEWMLKGGYSDFESAVNDVREYVMYYNHIRPHSYNQGLSPILAKTTYRRLLN</sequence>
<evidence type="ECO:0000313" key="3">
    <source>
        <dbReference type="EMBL" id="AAU38209.1"/>
    </source>
</evidence>
<dbReference type="InterPro" id="IPR036397">
    <property type="entry name" value="RNaseH_sf"/>
</dbReference>
<dbReference type="InterPro" id="IPR012337">
    <property type="entry name" value="RNaseH-like_sf"/>
</dbReference>
<dbReference type="STRING" id="221988.MS1577"/>
<organism evidence="3 6">
    <name type="scientific">Mannheimia succiniciproducens (strain KCTC 0769BP / MBEL55E)</name>
    <dbReference type="NCBI Taxonomy" id="221988"/>
    <lineage>
        <taxon>Bacteria</taxon>
        <taxon>Pseudomonadati</taxon>
        <taxon>Pseudomonadota</taxon>
        <taxon>Gammaproteobacteria</taxon>
        <taxon>Pasteurellales</taxon>
        <taxon>Pasteurellaceae</taxon>
        <taxon>Basfia</taxon>
    </lineage>
</organism>
<dbReference type="KEGG" id="msu:MS1577"/>
<dbReference type="EMBL" id="AE016827">
    <property type="protein sequence ID" value="AAU38906.1"/>
    <property type="molecule type" value="Genomic_DNA"/>
</dbReference>
<proteinExistence type="predicted"/>
<dbReference type="Pfam" id="PF00665">
    <property type="entry name" value="rve"/>
    <property type="match status" value="1"/>
</dbReference>
<evidence type="ECO:0000313" key="2">
    <source>
        <dbReference type="EMBL" id="AAU38184.1"/>
    </source>
</evidence>
<dbReference type="Pfam" id="PF13333">
    <property type="entry name" value="rve_2"/>
    <property type="match status" value="1"/>
</dbReference>
<dbReference type="GO" id="GO:0015074">
    <property type="term" value="P:DNA integration"/>
    <property type="evidence" value="ECO:0007669"/>
    <property type="project" value="InterPro"/>
</dbReference>
<dbReference type="Gene3D" id="3.30.420.10">
    <property type="entry name" value="Ribonuclease H-like superfamily/Ribonuclease H"/>
    <property type="match status" value="1"/>
</dbReference>
<dbReference type="InterPro" id="IPR001584">
    <property type="entry name" value="Integrase_cat-core"/>
</dbReference>
<dbReference type="InterPro" id="IPR050900">
    <property type="entry name" value="Transposase_IS3/IS150/IS904"/>
</dbReference>
<evidence type="ECO:0000313" key="6">
    <source>
        <dbReference type="Proteomes" id="UP000000607"/>
    </source>
</evidence>
<dbReference type="InterPro" id="IPR048020">
    <property type="entry name" value="Transpos_IS3"/>
</dbReference>